<dbReference type="Pfam" id="PF02536">
    <property type="entry name" value="mTERF"/>
    <property type="match status" value="1"/>
</dbReference>
<dbReference type="Gene3D" id="1.25.70.10">
    <property type="entry name" value="Transcription termination factor 3, mitochondrial"/>
    <property type="match status" value="1"/>
</dbReference>
<protein>
    <submittedName>
        <fullName evidence="4">Uncharacterized protein LOC103510428</fullName>
    </submittedName>
</protein>
<dbReference type="KEGG" id="dci:103510428"/>
<dbReference type="OMA" id="CWRSCQF"/>
<keyword evidence="2" id="KW-0809">Transit peptide</keyword>
<reference evidence="4" key="1">
    <citation type="submission" date="2025-08" db="UniProtKB">
        <authorList>
            <consortium name="RefSeq"/>
        </authorList>
    </citation>
    <scope>IDENTIFICATION</scope>
</reference>
<comment type="similarity">
    <text evidence="1">Belongs to the mTERF family.</text>
</comment>
<dbReference type="STRING" id="121845.A0A1S3D308"/>
<dbReference type="RefSeq" id="XP_008473305.1">
    <property type="nucleotide sequence ID" value="XM_008475083.3"/>
</dbReference>
<dbReference type="Proteomes" id="UP000079169">
    <property type="component" value="Unplaced"/>
</dbReference>
<accession>A0A1S3D308</accession>
<dbReference type="InterPro" id="IPR038538">
    <property type="entry name" value="MTERF_sf"/>
</dbReference>
<keyword evidence="3" id="KW-1185">Reference proteome</keyword>
<dbReference type="AlphaFoldDB" id="A0A1S3D308"/>
<evidence type="ECO:0000313" key="3">
    <source>
        <dbReference type="Proteomes" id="UP000079169"/>
    </source>
</evidence>
<gene>
    <name evidence="4" type="primary">LOC103510428</name>
</gene>
<dbReference type="GeneID" id="103510428"/>
<organism evidence="3 4">
    <name type="scientific">Diaphorina citri</name>
    <name type="common">Asian citrus psyllid</name>
    <dbReference type="NCBI Taxonomy" id="121845"/>
    <lineage>
        <taxon>Eukaryota</taxon>
        <taxon>Metazoa</taxon>
        <taxon>Ecdysozoa</taxon>
        <taxon>Arthropoda</taxon>
        <taxon>Hexapoda</taxon>
        <taxon>Insecta</taxon>
        <taxon>Pterygota</taxon>
        <taxon>Neoptera</taxon>
        <taxon>Paraneoptera</taxon>
        <taxon>Hemiptera</taxon>
        <taxon>Sternorrhyncha</taxon>
        <taxon>Psylloidea</taxon>
        <taxon>Psyllidae</taxon>
        <taxon>Diaphorininae</taxon>
        <taxon>Diaphorina</taxon>
    </lineage>
</organism>
<evidence type="ECO:0000256" key="1">
    <source>
        <dbReference type="ARBA" id="ARBA00007692"/>
    </source>
</evidence>
<sequence>MNKLTPILKLLNQSKLHLKYTRTSIFYLHQNYSSSLKSNNQLVEKHLDLLKQYNFHKPSMETMLGSNEIWNKISPTQLKKTIEVLQSYKFSVNDISDILKAAPDLCSIETNEIIATLEAWLTCQFITDKLIDMLCVQPVLLKIDKELIPERIPTYLLIFNNNRNKLILFLKLCPEVMYENFDDIIEKYNYIRHTMGLKPKELLNSRVLCSDLNFIKTRHTFLDRSGQFQYKTKDIPEEQLQNPTLNSIFDTTDRMFAEKIAKMSVKEYETFSSYYAQELAEEDGESDLES</sequence>
<dbReference type="InterPro" id="IPR003690">
    <property type="entry name" value="MTERF"/>
</dbReference>
<evidence type="ECO:0000256" key="2">
    <source>
        <dbReference type="ARBA" id="ARBA00022946"/>
    </source>
</evidence>
<dbReference type="PaxDb" id="121845-A0A1S3D308"/>
<name>A0A1S3D308_DIACI</name>
<evidence type="ECO:0000313" key="4">
    <source>
        <dbReference type="RefSeq" id="XP_008473305.1"/>
    </source>
</evidence>
<proteinExistence type="inferred from homology"/>
<dbReference type="GO" id="GO:0003676">
    <property type="term" value="F:nucleic acid binding"/>
    <property type="evidence" value="ECO:0007669"/>
    <property type="project" value="InterPro"/>
</dbReference>